<keyword evidence="3" id="KW-0560">Oxidoreductase</keyword>
<dbReference type="InterPro" id="IPR020904">
    <property type="entry name" value="Sc_DH/Rdtase_CS"/>
</dbReference>
<dbReference type="InterPro" id="IPR002347">
    <property type="entry name" value="SDR_fam"/>
</dbReference>
<dbReference type="PANTHER" id="PTHR42760:SF133">
    <property type="entry name" value="3-OXOACYL-[ACYL-CARRIER-PROTEIN] REDUCTASE"/>
    <property type="match status" value="1"/>
</dbReference>
<dbReference type="EMBL" id="LVVK01000011">
    <property type="protein sequence ID" value="OPB43159.1"/>
    <property type="molecule type" value="Genomic_DNA"/>
</dbReference>
<dbReference type="Proteomes" id="UP000191004">
    <property type="component" value="Unassembled WGS sequence"/>
</dbReference>
<accession>A0A1T3CPZ2</accession>
<dbReference type="PRINTS" id="PR00080">
    <property type="entry name" value="SDRFAMILY"/>
</dbReference>
<dbReference type="GO" id="GO:0048038">
    <property type="term" value="F:quinone binding"/>
    <property type="evidence" value="ECO:0007669"/>
    <property type="project" value="TreeGrafter"/>
</dbReference>
<evidence type="ECO:0000256" key="1">
    <source>
        <dbReference type="ARBA" id="ARBA00006484"/>
    </source>
</evidence>
<proteinExistence type="inferred from homology"/>
<evidence type="ECO:0000313" key="5">
    <source>
        <dbReference type="EMBL" id="OPB43159.1"/>
    </source>
</evidence>
<evidence type="ECO:0000256" key="3">
    <source>
        <dbReference type="ARBA" id="ARBA00023002"/>
    </source>
</evidence>
<dbReference type="Gene3D" id="3.40.50.720">
    <property type="entry name" value="NAD(P)-binding Rossmann-like Domain"/>
    <property type="match status" value="1"/>
</dbReference>
<feature type="domain" description="Ketoreductase" evidence="4">
    <location>
        <begin position="8"/>
        <end position="200"/>
    </location>
</feature>
<dbReference type="Pfam" id="PF13561">
    <property type="entry name" value="adh_short_C2"/>
    <property type="match status" value="1"/>
</dbReference>
<dbReference type="AlphaFoldDB" id="A0A1T3CPZ2"/>
<dbReference type="InterPro" id="IPR036291">
    <property type="entry name" value="NAD(P)-bd_dom_sf"/>
</dbReference>
<dbReference type="OrthoDB" id="47007at2759"/>
<protein>
    <submittedName>
        <fullName evidence="5">Short-chain dehydrogenase/reductase SDR</fullName>
    </submittedName>
</protein>
<organism evidence="5 6">
    <name type="scientific">Trichoderma guizhouense</name>
    <dbReference type="NCBI Taxonomy" id="1491466"/>
    <lineage>
        <taxon>Eukaryota</taxon>
        <taxon>Fungi</taxon>
        <taxon>Dikarya</taxon>
        <taxon>Ascomycota</taxon>
        <taxon>Pezizomycotina</taxon>
        <taxon>Sordariomycetes</taxon>
        <taxon>Hypocreomycetidae</taxon>
        <taxon>Hypocreales</taxon>
        <taxon>Hypocreaceae</taxon>
        <taxon>Trichoderma</taxon>
    </lineage>
</organism>
<dbReference type="PROSITE" id="PS00061">
    <property type="entry name" value="ADH_SHORT"/>
    <property type="match status" value="1"/>
</dbReference>
<evidence type="ECO:0000313" key="6">
    <source>
        <dbReference type="Proteomes" id="UP000191004"/>
    </source>
</evidence>
<dbReference type="GO" id="GO:0006633">
    <property type="term" value="P:fatty acid biosynthetic process"/>
    <property type="evidence" value="ECO:0007669"/>
    <property type="project" value="TreeGrafter"/>
</dbReference>
<sequence length="256" mass="26891">MALPLAGKHCVVVGATGVIGFSIAKAFSQQGAVISLLGRSVLDARPRLEPQLRPYSLPGTDADTPSAHQFIRLDASNQDEIKAVFSPHGSSKSFVGPIDILVNCAGISQTTLLKRTPDEELSSIVDTNLLATMLVCKHAKMKPNGCIINVSSLMGTKGGLGATAYAASKAGVIGFTRALCLEMASRSIRVNALLPGWVNSSMWTDLKPEIQQAYLRDTPLNRVADPTEVADAALFLASNGFANNCILNLDGGLSAA</sequence>
<keyword evidence="6" id="KW-1185">Reference proteome</keyword>
<comment type="caution">
    <text evidence="5">The sequence shown here is derived from an EMBL/GenBank/DDBJ whole genome shotgun (WGS) entry which is preliminary data.</text>
</comment>
<dbReference type="SUPFAM" id="SSF51735">
    <property type="entry name" value="NAD(P)-binding Rossmann-fold domains"/>
    <property type="match status" value="1"/>
</dbReference>
<evidence type="ECO:0000259" key="4">
    <source>
        <dbReference type="SMART" id="SM00822"/>
    </source>
</evidence>
<dbReference type="InterPro" id="IPR057326">
    <property type="entry name" value="KR_dom"/>
</dbReference>
<name>A0A1T3CPZ2_9HYPO</name>
<keyword evidence="2" id="KW-0521">NADP</keyword>
<comment type="similarity">
    <text evidence="1">Belongs to the short-chain dehydrogenases/reductases (SDR) family.</text>
</comment>
<evidence type="ECO:0000256" key="2">
    <source>
        <dbReference type="ARBA" id="ARBA00022857"/>
    </source>
</evidence>
<reference evidence="5 6" key="1">
    <citation type="submission" date="2016-04" db="EMBL/GenBank/DDBJ databases">
        <title>Multiple horizontal gene transfer events from other fungi enriched the ability of the initially mycotrophic fungus Trichoderma (Ascomycota) to feed on dead plant biomass.</title>
        <authorList>
            <person name="Atanasova L."/>
            <person name="Chenthamara K."/>
            <person name="Zhang J."/>
            <person name="Grujic M."/>
            <person name="Henrissat B."/>
            <person name="Kuo A."/>
            <person name="Aertz A."/>
            <person name="Salamov A."/>
            <person name="Lipzen A."/>
            <person name="Labutti K."/>
            <person name="Barry K."/>
            <person name="Miao Y."/>
            <person name="Rahimi M.J."/>
            <person name="Shen Q."/>
            <person name="Grigoriev I.V."/>
            <person name="Kubicek C.P."/>
            <person name="Druzhinina I.S."/>
        </authorList>
    </citation>
    <scope>NUCLEOTIDE SEQUENCE [LARGE SCALE GENOMIC DNA]</scope>
    <source>
        <strain evidence="5 6">NJAU 4742</strain>
    </source>
</reference>
<dbReference type="PRINTS" id="PR00081">
    <property type="entry name" value="GDHRDH"/>
</dbReference>
<dbReference type="SMART" id="SM00822">
    <property type="entry name" value="PKS_KR"/>
    <property type="match status" value="1"/>
</dbReference>
<dbReference type="PANTHER" id="PTHR42760">
    <property type="entry name" value="SHORT-CHAIN DEHYDROGENASES/REDUCTASES FAMILY MEMBER"/>
    <property type="match status" value="1"/>
</dbReference>
<dbReference type="GO" id="GO:0016616">
    <property type="term" value="F:oxidoreductase activity, acting on the CH-OH group of donors, NAD or NADP as acceptor"/>
    <property type="evidence" value="ECO:0007669"/>
    <property type="project" value="TreeGrafter"/>
</dbReference>
<gene>
    <name evidence="5" type="ORF">A0O28_0087950</name>
</gene>